<organism evidence="3 4">
    <name type="scientific">Actinomadura soli</name>
    <dbReference type="NCBI Taxonomy" id="2508997"/>
    <lineage>
        <taxon>Bacteria</taxon>
        <taxon>Bacillati</taxon>
        <taxon>Actinomycetota</taxon>
        <taxon>Actinomycetes</taxon>
        <taxon>Streptosporangiales</taxon>
        <taxon>Thermomonosporaceae</taxon>
        <taxon>Actinomadura</taxon>
    </lineage>
</organism>
<feature type="compositionally biased region" description="Polar residues" evidence="1">
    <location>
        <begin position="1"/>
        <end position="10"/>
    </location>
</feature>
<dbReference type="InterPro" id="IPR011008">
    <property type="entry name" value="Dimeric_a/b-barrel"/>
</dbReference>
<evidence type="ECO:0000259" key="2">
    <source>
        <dbReference type="PROSITE" id="PS51725"/>
    </source>
</evidence>
<evidence type="ECO:0000313" key="4">
    <source>
        <dbReference type="Proteomes" id="UP000309174"/>
    </source>
</evidence>
<keyword evidence="4" id="KW-1185">Reference proteome</keyword>
<feature type="region of interest" description="Disordered" evidence="1">
    <location>
        <begin position="1"/>
        <end position="37"/>
    </location>
</feature>
<dbReference type="PROSITE" id="PS51725">
    <property type="entry name" value="ABM"/>
    <property type="match status" value="1"/>
</dbReference>
<dbReference type="Pfam" id="PF03992">
    <property type="entry name" value="ABM"/>
    <property type="match status" value="1"/>
</dbReference>
<dbReference type="EMBL" id="VCKW01000247">
    <property type="protein sequence ID" value="TMQ90966.1"/>
    <property type="molecule type" value="Genomic_DNA"/>
</dbReference>
<evidence type="ECO:0000256" key="1">
    <source>
        <dbReference type="SAM" id="MobiDB-lite"/>
    </source>
</evidence>
<dbReference type="Gene3D" id="3.30.70.100">
    <property type="match status" value="1"/>
</dbReference>
<comment type="caution">
    <text evidence="3">The sequence shown here is derived from an EMBL/GenBank/DDBJ whole genome shotgun (WGS) entry which is preliminary data.</text>
</comment>
<feature type="domain" description="ABM" evidence="2">
    <location>
        <begin position="41"/>
        <end position="130"/>
    </location>
</feature>
<proteinExistence type="predicted"/>
<sequence length="139" mass="14954">MPSPSGSTTSRHTRRCPGAPTSTVSFPPANKHPEPRERPLILITKFHARSNEAAAELRRRLLTTAASVPAETGNLGYEVCELEGRPEILYVVESWQTAVDAAGHVRRMEESGAIAGVLPLLAEPLSTTTLDTIPGERSS</sequence>
<evidence type="ECO:0000313" key="3">
    <source>
        <dbReference type="EMBL" id="TMQ90966.1"/>
    </source>
</evidence>
<reference evidence="3 4" key="1">
    <citation type="submission" date="2019-05" db="EMBL/GenBank/DDBJ databases">
        <title>Draft genome sequence of Actinomadura sp. 14C53.</title>
        <authorList>
            <person name="Saricaoglu S."/>
            <person name="Isik K."/>
        </authorList>
    </citation>
    <scope>NUCLEOTIDE SEQUENCE [LARGE SCALE GENOMIC DNA]</scope>
    <source>
        <strain evidence="3 4">14C53</strain>
    </source>
</reference>
<protein>
    <recommendedName>
        <fullName evidence="2">ABM domain-containing protein</fullName>
    </recommendedName>
</protein>
<accession>A0A5C4J2T2</accession>
<dbReference type="SUPFAM" id="SSF54909">
    <property type="entry name" value="Dimeric alpha+beta barrel"/>
    <property type="match status" value="1"/>
</dbReference>
<dbReference type="OrthoDB" id="165368at2"/>
<dbReference type="AlphaFoldDB" id="A0A5C4J2T2"/>
<dbReference type="Proteomes" id="UP000309174">
    <property type="component" value="Unassembled WGS sequence"/>
</dbReference>
<name>A0A5C4J2T2_9ACTN</name>
<dbReference type="InterPro" id="IPR007138">
    <property type="entry name" value="ABM_dom"/>
</dbReference>
<gene>
    <name evidence="3" type="ORF">ETD83_33095</name>
</gene>